<comment type="caution">
    <text evidence="2">The sequence shown here is derived from an EMBL/GenBank/DDBJ whole genome shotgun (WGS) entry which is preliminary data.</text>
</comment>
<evidence type="ECO:0000313" key="3">
    <source>
        <dbReference type="Proteomes" id="UP001276659"/>
    </source>
</evidence>
<keyword evidence="3" id="KW-1185">Reference proteome</keyword>
<feature type="compositionally biased region" description="Basic and acidic residues" evidence="1">
    <location>
        <begin position="1"/>
        <end position="10"/>
    </location>
</feature>
<evidence type="ECO:0000313" key="2">
    <source>
        <dbReference type="EMBL" id="KAK3178418.1"/>
    </source>
</evidence>
<dbReference type="Proteomes" id="UP001276659">
    <property type="component" value="Unassembled WGS sequence"/>
</dbReference>
<proteinExistence type="predicted"/>
<dbReference type="EMBL" id="JASNWA010000003">
    <property type="protein sequence ID" value="KAK3178418.1"/>
    <property type="molecule type" value="Genomic_DNA"/>
</dbReference>
<reference evidence="2" key="1">
    <citation type="submission" date="2022-11" db="EMBL/GenBank/DDBJ databases">
        <title>Chromosomal genome sequence assembly and mating type (MAT) locus characterization of the leprose asexual lichenized fungus Lepraria neglecta (Nyl.) Erichsen.</title>
        <authorList>
            <person name="Allen J.L."/>
            <person name="Pfeffer B."/>
        </authorList>
    </citation>
    <scope>NUCLEOTIDE SEQUENCE</scope>
    <source>
        <strain evidence="2">Allen 5258</strain>
    </source>
</reference>
<organism evidence="2 3">
    <name type="scientific">Lepraria neglecta</name>
    <dbReference type="NCBI Taxonomy" id="209136"/>
    <lineage>
        <taxon>Eukaryota</taxon>
        <taxon>Fungi</taxon>
        <taxon>Dikarya</taxon>
        <taxon>Ascomycota</taxon>
        <taxon>Pezizomycotina</taxon>
        <taxon>Lecanoromycetes</taxon>
        <taxon>OSLEUM clade</taxon>
        <taxon>Lecanoromycetidae</taxon>
        <taxon>Lecanorales</taxon>
        <taxon>Lecanorineae</taxon>
        <taxon>Stereocaulaceae</taxon>
        <taxon>Lepraria</taxon>
    </lineage>
</organism>
<feature type="region of interest" description="Disordered" evidence="1">
    <location>
        <begin position="1"/>
        <end position="32"/>
    </location>
</feature>
<accession>A0AAD9ZIH3</accession>
<sequence length="129" mass="14544">MDRGALKEANKSNGQRVYRPEGHEGTIGPSEVPVDAEYAIQENQERQFHEVQPNGIDDSLGVDILIRHMGPTTFSMSDDGAKSRAGMFDLRTILTTDNATEKTWHNKLSPSTIELDRRYVTYESSDFRV</sequence>
<gene>
    <name evidence="2" type="ORF">OEA41_000553</name>
</gene>
<name>A0AAD9ZIH3_9LECA</name>
<evidence type="ECO:0000256" key="1">
    <source>
        <dbReference type="SAM" id="MobiDB-lite"/>
    </source>
</evidence>
<dbReference type="AlphaFoldDB" id="A0AAD9ZIH3"/>
<protein>
    <submittedName>
        <fullName evidence="2">Uncharacterized protein</fullName>
    </submittedName>
</protein>